<evidence type="ECO:0000313" key="1">
    <source>
        <dbReference type="EMBL" id="SJL82543.1"/>
    </source>
</evidence>
<organism evidence="1 2">
    <name type="scientific">Vibrio palustris</name>
    <dbReference type="NCBI Taxonomy" id="1918946"/>
    <lineage>
        <taxon>Bacteria</taxon>
        <taxon>Pseudomonadati</taxon>
        <taxon>Pseudomonadota</taxon>
        <taxon>Gammaproteobacteria</taxon>
        <taxon>Vibrionales</taxon>
        <taxon>Vibrionaceae</taxon>
        <taxon>Vibrio</taxon>
    </lineage>
</organism>
<evidence type="ECO:0000313" key="2">
    <source>
        <dbReference type="Proteomes" id="UP000189475"/>
    </source>
</evidence>
<accession>A0A1R4B0W2</accession>
<protein>
    <submittedName>
        <fullName evidence="1">Uncharacterized protein</fullName>
    </submittedName>
</protein>
<keyword evidence="2" id="KW-1185">Reference proteome</keyword>
<dbReference type="AlphaFoldDB" id="A0A1R4B0W2"/>
<reference evidence="1 2" key="1">
    <citation type="submission" date="2017-02" db="EMBL/GenBank/DDBJ databases">
        <authorList>
            <person name="Peterson S.W."/>
        </authorList>
    </citation>
    <scope>NUCLEOTIDE SEQUENCE [LARGE SCALE GENOMIC DNA]</scope>
    <source>
        <strain evidence="1 2">CECT 9027</strain>
    </source>
</reference>
<sequence>MSKWMPGVTLRTTMTKAVLVTLLWLIIQHAAHGTAPTITMNTPDKVTFL</sequence>
<gene>
    <name evidence="1" type="ORF">VPAL9027_00472</name>
</gene>
<dbReference type="EMBL" id="FUFT01000002">
    <property type="protein sequence ID" value="SJL82543.1"/>
    <property type="molecule type" value="Genomic_DNA"/>
</dbReference>
<name>A0A1R4B0W2_9VIBR</name>
<proteinExistence type="predicted"/>
<dbReference type="Proteomes" id="UP000189475">
    <property type="component" value="Unassembled WGS sequence"/>
</dbReference>